<dbReference type="Proteomes" id="UP000001514">
    <property type="component" value="Unassembled WGS sequence"/>
</dbReference>
<dbReference type="OMA" id="EDEVWSI"/>
<feature type="region of interest" description="Disordered" evidence="2">
    <location>
        <begin position="142"/>
        <end position="168"/>
    </location>
</feature>
<dbReference type="GO" id="GO:0010150">
    <property type="term" value="P:leaf senescence"/>
    <property type="evidence" value="ECO:0007669"/>
    <property type="project" value="UniProtKB-ARBA"/>
</dbReference>
<dbReference type="PANTHER" id="PTHR46525:SF2">
    <property type="entry name" value="EMB|CAB72159.1"/>
    <property type="match status" value="1"/>
</dbReference>
<evidence type="ECO:0008006" key="5">
    <source>
        <dbReference type="Google" id="ProtNLM"/>
    </source>
</evidence>
<dbReference type="EMBL" id="GL377585">
    <property type="protein sequence ID" value="EFJ26170.1"/>
    <property type="molecule type" value="Genomic_DNA"/>
</dbReference>
<name>D8RNZ3_SELML</name>
<dbReference type="eggNOG" id="ENOG502S1FQ">
    <property type="taxonomic scope" value="Eukaryota"/>
</dbReference>
<dbReference type="AlphaFoldDB" id="D8RNZ3"/>
<proteinExistence type="inferred from homology"/>
<protein>
    <recommendedName>
        <fullName evidence="5">Senescence regulator</fullName>
    </recommendedName>
</protein>
<comment type="similarity">
    <text evidence="1">Belongs to the senescence regulator S40 family.</text>
</comment>
<dbReference type="FunCoup" id="D8RNZ3">
    <property type="interactions" value="133"/>
</dbReference>
<reference evidence="3 4" key="1">
    <citation type="journal article" date="2011" name="Science">
        <title>The Selaginella genome identifies genetic changes associated with the evolution of vascular plants.</title>
        <authorList>
            <person name="Banks J.A."/>
            <person name="Nishiyama T."/>
            <person name="Hasebe M."/>
            <person name="Bowman J.L."/>
            <person name="Gribskov M."/>
            <person name="dePamphilis C."/>
            <person name="Albert V.A."/>
            <person name="Aono N."/>
            <person name="Aoyama T."/>
            <person name="Ambrose B.A."/>
            <person name="Ashton N.W."/>
            <person name="Axtell M.J."/>
            <person name="Barker E."/>
            <person name="Barker M.S."/>
            <person name="Bennetzen J.L."/>
            <person name="Bonawitz N.D."/>
            <person name="Chapple C."/>
            <person name="Cheng C."/>
            <person name="Correa L.G."/>
            <person name="Dacre M."/>
            <person name="DeBarry J."/>
            <person name="Dreyer I."/>
            <person name="Elias M."/>
            <person name="Engstrom E.M."/>
            <person name="Estelle M."/>
            <person name="Feng L."/>
            <person name="Finet C."/>
            <person name="Floyd S.K."/>
            <person name="Frommer W.B."/>
            <person name="Fujita T."/>
            <person name="Gramzow L."/>
            <person name="Gutensohn M."/>
            <person name="Harholt J."/>
            <person name="Hattori M."/>
            <person name="Heyl A."/>
            <person name="Hirai T."/>
            <person name="Hiwatashi Y."/>
            <person name="Ishikawa M."/>
            <person name="Iwata M."/>
            <person name="Karol K.G."/>
            <person name="Koehler B."/>
            <person name="Kolukisaoglu U."/>
            <person name="Kubo M."/>
            <person name="Kurata T."/>
            <person name="Lalonde S."/>
            <person name="Li K."/>
            <person name="Li Y."/>
            <person name="Litt A."/>
            <person name="Lyons E."/>
            <person name="Manning G."/>
            <person name="Maruyama T."/>
            <person name="Michael T.P."/>
            <person name="Mikami K."/>
            <person name="Miyazaki S."/>
            <person name="Morinaga S."/>
            <person name="Murata T."/>
            <person name="Mueller-Roeber B."/>
            <person name="Nelson D.R."/>
            <person name="Obara M."/>
            <person name="Oguri Y."/>
            <person name="Olmstead R.G."/>
            <person name="Onodera N."/>
            <person name="Petersen B.L."/>
            <person name="Pils B."/>
            <person name="Prigge M."/>
            <person name="Rensing S.A."/>
            <person name="Riano-Pachon D.M."/>
            <person name="Roberts A.W."/>
            <person name="Sato Y."/>
            <person name="Scheller H.V."/>
            <person name="Schulz B."/>
            <person name="Schulz C."/>
            <person name="Shakirov E.V."/>
            <person name="Shibagaki N."/>
            <person name="Shinohara N."/>
            <person name="Shippen D.E."/>
            <person name="Soerensen I."/>
            <person name="Sotooka R."/>
            <person name="Sugimoto N."/>
            <person name="Sugita M."/>
            <person name="Sumikawa N."/>
            <person name="Tanurdzic M."/>
            <person name="Theissen G."/>
            <person name="Ulvskov P."/>
            <person name="Wakazuki S."/>
            <person name="Weng J.K."/>
            <person name="Willats W.W."/>
            <person name="Wipf D."/>
            <person name="Wolf P.G."/>
            <person name="Yang L."/>
            <person name="Zimmer A.D."/>
            <person name="Zhu Q."/>
            <person name="Mitros T."/>
            <person name="Hellsten U."/>
            <person name="Loque D."/>
            <person name="Otillar R."/>
            <person name="Salamov A."/>
            <person name="Schmutz J."/>
            <person name="Shapiro H."/>
            <person name="Lindquist E."/>
            <person name="Lucas S."/>
            <person name="Rokhsar D."/>
            <person name="Grigoriev I.V."/>
        </authorList>
    </citation>
    <scope>NUCLEOTIDE SEQUENCE [LARGE SCALE GENOMIC DNA]</scope>
</reference>
<dbReference type="InParanoid" id="D8RNZ3"/>
<dbReference type="HOGENOM" id="CLU_088831_0_0_1"/>
<dbReference type="PANTHER" id="PTHR46525">
    <property type="entry name" value="EMB|CAB72159.1"/>
    <property type="match status" value="1"/>
</dbReference>
<dbReference type="KEGG" id="smo:SELMODRAFT_413288"/>
<feature type="compositionally biased region" description="Acidic residues" evidence="2">
    <location>
        <begin position="153"/>
        <end position="163"/>
    </location>
</feature>
<dbReference type="OrthoDB" id="1917735at2759"/>
<dbReference type="Pfam" id="PF04520">
    <property type="entry name" value="Senescence_reg"/>
    <property type="match status" value="1"/>
</dbReference>
<gene>
    <name evidence="3" type="ORF">SELMODRAFT_413288</name>
</gene>
<sequence>MAKTESSLKHSNLSYMLRDHKKKMLSSREKMFLGCDAEANAGAEVDLSELEEHDIWAAMENHLSDLDLHHHQEDHREDLEENYHRGGYGLASSLSSKATPQNIVSATEFHGRSSGKSLLRQQSAPMNVPDWSKILGSSATKSAARQSVFREDDGSDDSEDEWSREDHLPRRLPPHEVVARDYARSHSVAFSVCDGAGHTLKGRDLSRVRNAVLKQTGFL</sequence>
<evidence type="ECO:0000256" key="1">
    <source>
        <dbReference type="ARBA" id="ARBA00034773"/>
    </source>
</evidence>
<keyword evidence="4" id="KW-1185">Reference proteome</keyword>
<organism evidence="4">
    <name type="scientific">Selaginella moellendorffii</name>
    <name type="common">Spikemoss</name>
    <dbReference type="NCBI Taxonomy" id="88036"/>
    <lineage>
        <taxon>Eukaryota</taxon>
        <taxon>Viridiplantae</taxon>
        <taxon>Streptophyta</taxon>
        <taxon>Embryophyta</taxon>
        <taxon>Tracheophyta</taxon>
        <taxon>Lycopodiopsida</taxon>
        <taxon>Selaginellales</taxon>
        <taxon>Selaginellaceae</taxon>
        <taxon>Selaginella</taxon>
    </lineage>
</organism>
<dbReference type="Gramene" id="EFJ26170">
    <property type="protein sequence ID" value="EFJ26170"/>
    <property type="gene ID" value="SELMODRAFT_413288"/>
</dbReference>
<evidence type="ECO:0000256" key="2">
    <source>
        <dbReference type="SAM" id="MobiDB-lite"/>
    </source>
</evidence>
<accession>D8RNZ3</accession>
<evidence type="ECO:0000313" key="4">
    <source>
        <dbReference type="Proteomes" id="UP000001514"/>
    </source>
</evidence>
<evidence type="ECO:0000313" key="3">
    <source>
        <dbReference type="EMBL" id="EFJ26170.1"/>
    </source>
</evidence>
<dbReference type="InterPro" id="IPR007608">
    <property type="entry name" value="Senescence_reg_S40"/>
</dbReference>